<feature type="region of interest" description="Disordered" evidence="1">
    <location>
        <begin position="124"/>
        <end position="194"/>
    </location>
</feature>
<sequence>SVRCNTTKLTEMFDNGTKDRQCVVSRKDHLPHCSHNNLLVNGENVGEISCDANTEWYKVNGKVLAEDAKIECGPDFDANALHKCTDEPEESETVWIVLIGVAVVAIVGLSGSLSWQLRAVKKGLKKGNRNRPGRSSETPGNANSGESKSRESTKSGMNTARSRTESKSKESLSRQPSSGVHQRKGVIPPSPLAQ</sequence>
<gene>
    <name evidence="3" type="ORF">PFISCL1PPCAC_11512</name>
</gene>
<organism evidence="3 4">
    <name type="scientific">Pristionchus fissidentatus</name>
    <dbReference type="NCBI Taxonomy" id="1538716"/>
    <lineage>
        <taxon>Eukaryota</taxon>
        <taxon>Metazoa</taxon>
        <taxon>Ecdysozoa</taxon>
        <taxon>Nematoda</taxon>
        <taxon>Chromadorea</taxon>
        <taxon>Rhabditida</taxon>
        <taxon>Rhabditina</taxon>
        <taxon>Diplogasteromorpha</taxon>
        <taxon>Diplogasteroidea</taxon>
        <taxon>Neodiplogasteridae</taxon>
        <taxon>Pristionchus</taxon>
    </lineage>
</organism>
<keyword evidence="2" id="KW-1133">Transmembrane helix</keyword>
<keyword evidence="4" id="KW-1185">Reference proteome</keyword>
<evidence type="ECO:0000313" key="4">
    <source>
        <dbReference type="Proteomes" id="UP001432322"/>
    </source>
</evidence>
<comment type="caution">
    <text evidence="3">The sequence shown here is derived from an EMBL/GenBank/DDBJ whole genome shotgun (WGS) entry which is preliminary data.</text>
</comment>
<keyword evidence="2" id="KW-0472">Membrane</keyword>
<feature type="transmembrane region" description="Helical" evidence="2">
    <location>
        <begin position="94"/>
        <end position="115"/>
    </location>
</feature>
<name>A0AAV5VNG5_9BILA</name>
<reference evidence="3" key="1">
    <citation type="submission" date="2023-10" db="EMBL/GenBank/DDBJ databases">
        <title>Genome assembly of Pristionchus species.</title>
        <authorList>
            <person name="Yoshida K."/>
            <person name="Sommer R.J."/>
        </authorList>
    </citation>
    <scope>NUCLEOTIDE SEQUENCE</scope>
    <source>
        <strain evidence="3">RS5133</strain>
    </source>
</reference>
<protein>
    <submittedName>
        <fullName evidence="3">Uncharacterized protein</fullName>
    </submittedName>
</protein>
<dbReference type="EMBL" id="BTSY01000003">
    <property type="protein sequence ID" value="GMT20215.1"/>
    <property type="molecule type" value="Genomic_DNA"/>
</dbReference>
<evidence type="ECO:0000313" key="3">
    <source>
        <dbReference type="EMBL" id="GMT20215.1"/>
    </source>
</evidence>
<accession>A0AAV5VNG5</accession>
<keyword evidence="2" id="KW-0812">Transmembrane</keyword>
<dbReference type="Proteomes" id="UP001432322">
    <property type="component" value="Unassembled WGS sequence"/>
</dbReference>
<dbReference type="AlphaFoldDB" id="A0AAV5VNG5"/>
<feature type="non-terminal residue" evidence="3">
    <location>
        <position position="1"/>
    </location>
</feature>
<proteinExistence type="predicted"/>
<evidence type="ECO:0000256" key="1">
    <source>
        <dbReference type="SAM" id="MobiDB-lite"/>
    </source>
</evidence>
<feature type="compositionally biased region" description="Basic and acidic residues" evidence="1">
    <location>
        <begin position="162"/>
        <end position="172"/>
    </location>
</feature>
<feature type="compositionally biased region" description="Polar residues" evidence="1">
    <location>
        <begin position="133"/>
        <end position="146"/>
    </location>
</feature>
<evidence type="ECO:0000256" key="2">
    <source>
        <dbReference type="SAM" id="Phobius"/>
    </source>
</evidence>